<dbReference type="Proteomes" id="UP000823775">
    <property type="component" value="Unassembled WGS sequence"/>
</dbReference>
<feature type="non-terminal residue" evidence="1">
    <location>
        <position position="109"/>
    </location>
</feature>
<proteinExistence type="predicted"/>
<organism evidence="1 2">
    <name type="scientific">Datura stramonium</name>
    <name type="common">Jimsonweed</name>
    <name type="synonym">Common thornapple</name>
    <dbReference type="NCBI Taxonomy" id="4076"/>
    <lineage>
        <taxon>Eukaryota</taxon>
        <taxon>Viridiplantae</taxon>
        <taxon>Streptophyta</taxon>
        <taxon>Embryophyta</taxon>
        <taxon>Tracheophyta</taxon>
        <taxon>Spermatophyta</taxon>
        <taxon>Magnoliopsida</taxon>
        <taxon>eudicotyledons</taxon>
        <taxon>Gunneridae</taxon>
        <taxon>Pentapetalae</taxon>
        <taxon>asterids</taxon>
        <taxon>lamiids</taxon>
        <taxon>Solanales</taxon>
        <taxon>Solanaceae</taxon>
        <taxon>Solanoideae</taxon>
        <taxon>Datureae</taxon>
        <taxon>Datura</taxon>
    </lineage>
</organism>
<protein>
    <submittedName>
        <fullName evidence="1">Uncharacterized protein</fullName>
    </submittedName>
</protein>
<dbReference type="EMBL" id="JACEIK010002683">
    <property type="protein sequence ID" value="MCD9638383.1"/>
    <property type="molecule type" value="Genomic_DNA"/>
</dbReference>
<accession>A0ABS8UU16</accession>
<evidence type="ECO:0000313" key="2">
    <source>
        <dbReference type="Proteomes" id="UP000823775"/>
    </source>
</evidence>
<sequence length="109" mass="11730">MLLDSKLMQLITPAVVKARKIWESFGVARVYEKEEEGEWGSIVEVLENEGAERGTEAIVELGAQRHGANARGSLGGTPANALNVAWKAIAELGSRSRSPSARELTLADL</sequence>
<comment type="caution">
    <text evidence="1">The sequence shown here is derived from an EMBL/GenBank/DDBJ whole genome shotgun (WGS) entry which is preliminary data.</text>
</comment>
<gene>
    <name evidence="1" type="ORF">HAX54_022322</name>
</gene>
<name>A0ABS8UU16_DATST</name>
<keyword evidence="2" id="KW-1185">Reference proteome</keyword>
<reference evidence="1 2" key="1">
    <citation type="journal article" date="2021" name="BMC Genomics">
        <title>Datura genome reveals duplications of psychoactive alkaloid biosynthetic genes and high mutation rate following tissue culture.</title>
        <authorList>
            <person name="Rajewski A."/>
            <person name="Carter-House D."/>
            <person name="Stajich J."/>
            <person name="Litt A."/>
        </authorList>
    </citation>
    <scope>NUCLEOTIDE SEQUENCE [LARGE SCALE GENOMIC DNA]</scope>
    <source>
        <strain evidence="1">AR-01</strain>
    </source>
</reference>
<evidence type="ECO:0000313" key="1">
    <source>
        <dbReference type="EMBL" id="MCD9638383.1"/>
    </source>
</evidence>